<keyword evidence="1" id="KW-0732">Signal</keyword>
<evidence type="ECO:0000313" key="3">
    <source>
        <dbReference type="Proteomes" id="UP000253506"/>
    </source>
</evidence>
<evidence type="ECO:0000313" key="2">
    <source>
        <dbReference type="EMBL" id="RCW98539.1"/>
    </source>
</evidence>
<name>A0A368ZRB9_9GAMM</name>
<reference evidence="2 3" key="1">
    <citation type="submission" date="2018-07" db="EMBL/GenBank/DDBJ databases">
        <title>Genomic Encyclopedia of Type Strains, Phase III (KMG-III): the genomes of soil and plant-associated and newly described type strains.</title>
        <authorList>
            <person name="Whitman W."/>
        </authorList>
    </citation>
    <scope>NUCLEOTIDE SEQUENCE [LARGE SCALE GENOMIC DNA]</scope>
    <source>
        <strain evidence="2 3">CECT 7731</strain>
    </source>
</reference>
<dbReference type="Proteomes" id="UP000253506">
    <property type="component" value="Unassembled WGS sequence"/>
</dbReference>
<dbReference type="RefSeq" id="WP_114412785.1">
    <property type="nucleotide sequence ID" value="NZ_QPJQ01000027.1"/>
</dbReference>
<protein>
    <recommendedName>
        <fullName evidence="4">DUF4139 domain-containing protein</fullName>
    </recommendedName>
</protein>
<gene>
    <name evidence="2" type="ORF">DFP77_1278</name>
</gene>
<evidence type="ECO:0008006" key="4">
    <source>
        <dbReference type="Google" id="ProtNLM"/>
    </source>
</evidence>
<dbReference type="AlphaFoldDB" id="A0A368ZRB9"/>
<dbReference type="EMBL" id="QPJQ01000027">
    <property type="protein sequence ID" value="RCW98539.1"/>
    <property type="molecule type" value="Genomic_DNA"/>
</dbReference>
<feature type="chain" id="PRO_5016868009" description="DUF4139 domain-containing protein" evidence="1">
    <location>
        <begin position="24"/>
        <end position="410"/>
    </location>
</feature>
<accession>A0A368ZRB9</accession>
<evidence type="ECO:0000256" key="1">
    <source>
        <dbReference type="SAM" id="SignalP"/>
    </source>
</evidence>
<organism evidence="2 3">
    <name type="scientific">Marinomonas foliarum</name>
    <dbReference type="NCBI Taxonomy" id="491950"/>
    <lineage>
        <taxon>Bacteria</taxon>
        <taxon>Pseudomonadati</taxon>
        <taxon>Pseudomonadota</taxon>
        <taxon>Gammaproteobacteria</taxon>
        <taxon>Oceanospirillales</taxon>
        <taxon>Oceanospirillaceae</taxon>
        <taxon>Marinomonas</taxon>
    </lineage>
</organism>
<proteinExistence type="predicted"/>
<feature type="signal peptide" evidence="1">
    <location>
        <begin position="1"/>
        <end position="23"/>
    </location>
</feature>
<sequence length="410" mass="45779">MKKQPTYVYVSVLLGTLTQPIFAAPIDAVIGLSNSQIVENNPTISLSPISGTLLPLQDNFAPITHLQNDSSTNWINEVGQEVRVEHKQRDLNYTGTLTQIQQNNRSMWLSINGRLTQLPLDDFYLIPLEKSEPKKDQAALAFPVSYQTNQLSWSPQLSLIFENNQVTLSQQALLSNHSNTQIDIRKSLLHYSNNANPQRFKIERSSLAMGDMKQEVNYQDNEISYPLEENSLSISPYSNTLISLPSSKSKIEKQTQQANLYTYGNSSGKIDLNFYNTVRFSLPKDGFPGAYKTFWKKGSLLIPSDTITLNTVRANNPLTVTTNKSQDVTGYLTLVSATSEKLPTTQVWTATIENHSDKAQQYSVEHSTNSIVELLESDTATQSNAKGINLSGSIKANSTKTMTYKIELKN</sequence>
<dbReference type="OrthoDB" id="6097343at2"/>
<comment type="caution">
    <text evidence="2">The sequence shown here is derived from an EMBL/GenBank/DDBJ whole genome shotgun (WGS) entry which is preliminary data.</text>
</comment>